<dbReference type="InterPro" id="IPR003333">
    <property type="entry name" value="CMAS"/>
</dbReference>
<feature type="active site" evidence="6">
    <location>
        <position position="391"/>
    </location>
</feature>
<dbReference type="CDD" id="cd02440">
    <property type="entry name" value="AdoMet_MTases"/>
    <property type="match status" value="1"/>
</dbReference>
<dbReference type="GO" id="GO:0008610">
    <property type="term" value="P:lipid biosynthetic process"/>
    <property type="evidence" value="ECO:0007669"/>
    <property type="project" value="InterPro"/>
</dbReference>
<dbReference type="InterPro" id="IPR050723">
    <property type="entry name" value="CFA/CMAS"/>
</dbReference>
<proteinExistence type="inferred from homology"/>
<dbReference type="PANTHER" id="PTHR43667">
    <property type="entry name" value="CYCLOPROPANE-FATTY-ACYL-PHOSPHOLIPID SYNTHASE"/>
    <property type="match status" value="1"/>
</dbReference>
<sequence length="410" mass="46269">MSHFDEFSGASMRASDSTERFGLVSRLLMSLLCDVRYGHVKISLPSGQVVEKYGAEPGPEAIINMRRWRLLPRLILAGDIGFAESYINEDWTTPDLTAVIRFAAKNIEALAPAIEGSATMRLFNRAKHFLNANTKHGSRRNIEAHYDLGNDFYSQWLDPTMLYSSGIFDDPTYTLEAAQQKKLEQVIKNLALHPSQSVLEIGCGWGALCVFMAARANAKVTGITLSPSQLAWARQTAANAGVTELVDLRLQDYRDLNGQFDRIVSIEMFEAVGEAYWPDYFSTLKRCLRPGGKAVLQVISIDEKRFDAYRRGSDFIQKYVFPGGFLPSDPALEAAVEKAGFRLAAREHFGKSYARTLLEWRTRFHARWPAIAALGFDERFRRLWHYYLCYCEAGFEEGSIDVGLYTLEHA</sequence>
<dbReference type="SUPFAM" id="SSF53335">
    <property type="entry name" value="S-adenosyl-L-methionine-dependent methyltransferases"/>
    <property type="match status" value="1"/>
</dbReference>
<evidence type="ECO:0000313" key="7">
    <source>
        <dbReference type="EMBL" id="RAX40394.1"/>
    </source>
</evidence>
<organism evidence="7 8">
    <name type="scientific">Rhizobium tropici</name>
    <dbReference type="NCBI Taxonomy" id="398"/>
    <lineage>
        <taxon>Bacteria</taxon>
        <taxon>Pseudomonadati</taxon>
        <taxon>Pseudomonadota</taxon>
        <taxon>Alphaproteobacteria</taxon>
        <taxon>Hyphomicrobiales</taxon>
        <taxon>Rhizobiaceae</taxon>
        <taxon>Rhizobium/Agrobacterium group</taxon>
        <taxon>Rhizobium</taxon>
    </lineage>
</organism>
<dbReference type="EMBL" id="QMKK01000042">
    <property type="protein sequence ID" value="RAX40394.1"/>
    <property type="molecule type" value="Genomic_DNA"/>
</dbReference>
<comment type="similarity">
    <text evidence="1">Belongs to the CFA/CMAS family.</text>
</comment>
<dbReference type="InterPro" id="IPR029063">
    <property type="entry name" value="SAM-dependent_MTases_sf"/>
</dbReference>
<reference evidence="7 8" key="1">
    <citation type="submission" date="2018-06" db="EMBL/GenBank/DDBJ databases">
        <title>Whole Genome Sequence of an efficient microsymbiont, Rhizobium tropici.</title>
        <authorList>
            <person name="Srinivasan R."/>
            <person name="Singh H.V."/>
            <person name="Srivastava R."/>
            <person name="Kumari B."/>
            <person name="Radhakrishna A."/>
        </authorList>
    </citation>
    <scope>NUCLEOTIDE SEQUENCE [LARGE SCALE GENOMIC DNA]</scope>
    <source>
        <strain evidence="7 8">IGFRI Rhizo-19</strain>
    </source>
</reference>
<protein>
    <submittedName>
        <fullName evidence="7">SAM-dependent methyltransferase</fullName>
    </submittedName>
</protein>
<dbReference type="PIRSF" id="PIRSF003085">
    <property type="entry name" value="CMAS"/>
    <property type="match status" value="1"/>
</dbReference>
<keyword evidence="2 7" id="KW-0489">Methyltransferase</keyword>
<dbReference type="Proteomes" id="UP000251205">
    <property type="component" value="Unassembled WGS sequence"/>
</dbReference>
<evidence type="ECO:0000256" key="1">
    <source>
        <dbReference type="ARBA" id="ARBA00010815"/>
    </source>
</evidence>
<evidence type="ECO:0000256" key="4">
    <source>
        <dbReference type="ARBA" id="ARBA00022691"/>
    </source>
</evidence>
<gene>
    <name evidence="7" type="ORF">DQ393_17435</name>
</gene>
<name>A0A329YE68_RHITR</name>
<evidence type="ECO:0000256" key="5">
    <source>
        <dbReference type="ARBA" id="ARBA00023098"/>
    </source>
</evidence>
<keyword evidence="4" id="KW-0949">S-adenosyl-L-methionine</keyword>
<evidence type="ECO:0000256" key="6">
    <source>
        <dbReference type="PIRSR" id="PIRSR003085-1"/>
    </source>
</evidence>
<evidence type="ECO:0000313" key="8">
    <source>
        <dbReference type="Proteomes" id="UP000251205"/>
    </source>
</evidence>
<dbReference type="AlphaFoldDB" id="A0A329YE68"/>
<dbReference type="PANTHER" id="PTHR43667:SF2">
    <property type="entry name" value="FATTY ACID C-METHYL TRANSFERASE"/>
    <property type="match status" value="1"/>
</dbReference>
<keyword evidence="3 7" id="KW-0808">Transferase</keyword>
<comment type="caution">
    <text evidence="7">The sequence shown here is derived from an EMBL/GenBank/DDBJ whole genome shotgun (WGS) entry which is preliminary data.</text>
</comment>
<evidence type="ECO:0000256" key="3">
    <source>
        <dbReference type="ARBA" id="ARBA00022679"/>
    </source>
</evidence>
<dbReference type="GO" id="GO:0008168">
    <property type="term" value="F:methyltransferase activity"/>
    <property type="evidence" value="ECO:0007669"/>
    <property type="project" value="UniProtKB-KW"/>
</dbReference>
<dbReference type="Pfam" id="PF02353">
    <property type="entry name" value="CMAS"/>
    <property type="match status" value="1"/>
</dbReference>
<dbReference type="Gene3D" id="3.40.50.150">
    <property type="entry name" value="Vaccinia Virus protein VP39"/>
    <property type="match status" value="1"/>
</dbReference>
<keyword evidence="5" id="KW-0443">Lipid metabolism</keyword>
<dbReference type="GO" id="GO:0032259">
    <property type="term" value="P:methylation"/>
    <property type="evidence" value="ECO:0007669"/>
    <property type="project" value="UniProtKB-KW"/>
</dbReference>
<evidence type="ECO:0000256" key="2">
    <source>
        <dbReference type="ARBA" id="ARBA00022603"/>
    </source>
</evidence>
<accession>A0A329YE68</accession>
<dbReference type="RefSeq" id="WP_112342997.1">
    <property type="nucleotide sequence ID" value="NZ_QMKK01000042.1"/>
</dbReference>
<dbReference type="OrthoDB" id="9782855at2"/>